<protein>
    <submittedName>
        <fullName evidence="2">Uncharacterized protein</fullName>
    </submittedName>
</protein>
<dbReference type="AlphaFoldDB" id="A0AAD9UM17"/>
<dbReference type="EMBL" id="JAODUO010000001">
    <property type="protein sequence ID" value="KAK2194232.1"/>
    <property type="molecule type" value="Genomic_DNA"/>
</dbReference>
<evidence type="ECO:0000313" key="2">
    <source>
        <dbReference type="EMBL" id="KAK2194232.1"/>
    </source>
</evidence>
<feature type="chain" id="PRO_5042088024" evidence="1">
    <location>
        <begin position="23"/>
        <end position="104"/>
    </location>
</feature>
<dbReference type="Proteomes" id="UP001209878">
    <property type="component" value="Unassembled WGS sequence"/>
</dbReference>
<organism evidence="2 3">
    <name type="scientific">Ridgeia piscesae</name>
    <name type="common">Tubeworm</name>
    <dbReference type="NCBI Taxonomy" id="27915"/>
    <lineage>
        <taxon>Eukaryota</taxon>
        <taxon>Metazoa</taxon>
        <taxon>Spiralia</taxon>
        <taxon>Lophotrochozoa</taxon>
        <taxon>Annelida</taxon>
        <taxon>Polychaeta</taxon>
        <taxon>Sedentaria</taxon>
        <taxon>Canalipalpata</taxon>
        <taxon>Sabellida</taxon>
        <taxon>Siboglinidae</taxon>
        <taxon>Ridgeia</taxon>
    </lineage>
</organism>
<keyword evidence="1" id="KW-0732">Signal</keyword>
<accession>A0AAD9UM17</accession>
<proteinExistence type="predicted"/>
<sequence length="104" mass="11585">MKLTMACLLAVVLATLLTVVGAERGQAPPSGQPHGRQQQDLEKLKKACVNYCRPFKDQCMKALCERLEAENRDKYWWCIGGCIEHSGMCLQVCVDQSGGKKKKN</sequence>
<keyword evidence="3" id="KW-1185">Reference proteome</keyword>
<feature type="signal peptide" evidence="1">
    <location>
        <begin position="1"/>
        <end position="22"/>
    </location>
</feature>
<name>A0AAD9UM17_RIDPI</name>
<gene>
    <name evidence="2" type="ORF">NP493_1g03025</name>
</gene>
<reference evidence="2" key="1">
    <citation type="journal article" date="2023" name="Mol. Biol. Evol.">
        <title>Third-Generation Sequencing Reveals the Adaptive Role of the Epigenome in Three Deep-Sea Polychaetes.</title>
        <authorList>
            <person name="Perez M."/>
            <person name="Aroh O."/>
            <person name="Sun Y."/>
            <person name="Lan Y."/>
            <person name="Juniper S.K."/>
            <person name="Young C.R."/>
            <person name="Angers B."/>
            <person name="Qian P.Y."/>
        </authorList>
    </citation>
    <scope>NUCLEOTIDE SEQUENCE</scope>
    <source>
        <strain evidence="2">R07B-5</strain>
    </source>
</reference>
<evidence type="ECO:0000313" key="3">
    <source>
        <dbReference type="Proteomes" id="UP001209878"/>
    </source>
</evidence>
<comment type="caution">
    <text evidence="2">The sequence shown here is derived from an EMBL/GenBank/DDBJ whole genome shotgun (WGS) entry which is preliminary data.</text>
</comment>
<evidence type="ECO:0000256" key="1">
    <source>
        <dbReference type="SAM" id="SignalP"/>
    </source>
</evidence>